<reference evidence="9" key="1">
    <citation type="journal article" date="2019" name="Int. J. Syst. Evol. Microbiol.">
        <title>The Global Catalogue of Microorganisms (GCM) 10K type strain sequencing project: providing services to taxonomists for standard genome sequencing and annotation.</title>
        <authorList>
            <consortium name="The Broad Institute Genomics Platform"/>
            <consortium name="The Broad Institute Genome Sequencing Center for Infectious Disease"/>
            <person name="Wu L."/>
            <person name="Ma J."/>
        </authorList>
    </citation>
    <scope>NUCLEOTIDE SEQUENCE [LARGE SCALE GENOMIC DNA]</scope>
    <source>
        <strain evidence="9">CCUG 52478</strain>
    </source>
</reference>
<dbReference type="InterPro" id="IPR015500">
    <property type="entry name" value="Peptidase_S8_subtilisin-rel"/>
</dbReference>
<evidence type="ECO:0000313" key="8">
    <source>
        <dbReference type="EMBL" id="MFD1246214.1"/>
    </source>
</evidence>
<keyword evidence="9" id="KW-1185">Reference proteome</keyword>
<feature type="domain" description="Peptidase S8/S53" evidence="7">
    <location>
        <begin position="210"/>
        <end position="444"/>
    </location>
</feature>
<dbReference type="EC" id="3.4.-.-" evidence="8"/>
<dbReference type="CDD" id="cd00306">
    <property type="entry name" value="Peptidases_S8_S53"/>
    <property type="match status" value="1"/>
</dbReference>
<protein>
    <submittedName>
        <fullName evidence="8">S8/S53 family peptidase</fullName>
        <ecNumber evidence="8">3.4.-.-</ecNumber>
    </submittedName>
</protein>
<evidence type="ECO:0000256" key="3">
    <source>
        <dbReference type="ARBA" id="ARBA00022801"/>
    </source>
</evidence>
<evidence type="ECO:0000256" key="4">
    <source>
        <dbReference type="ARBA" id="ARBA00022825"/>
    </source>
</evidence>
<evidence type="ECO:0000256" key="2">
    <source>
        <dbReference type="ARBA" id="ARBA00022670"/>
    </source>
</evidence>
<dbReference type="PROSITE" id="PS51892">
    <property type="entry name" value="SUBTILASE"/>
    <property type="match status" value="1"/>
</dbReference>
<keyword evidence="4 5" id="KW-0720">Serine protease</keyword>
<sequence length="479" mass="51500">MSQPGGPSRPSFSLSALIRLVRWPWRVVRRDPGQSVDVQPVDPERLNRDKLRVQARVVRDALKGDVAAAGPEDRPAKDDAELVYLYRPGHALAQAERLDDVMAFFERRGEEFDGRPERVDEPGPGLVLLRLPRRRDEGDDVLATLAELDEALGRPEGKDQPPIVSPDHLVYVTPAKGGLCPATEPEVPKTRRPWPPQAPAGEEPKPAERVRVAVVDTGLWADAVGSAMTPWLESDDIFADPADVEHVNPAAIHPYAGHGTFVAGVISCLAPDTRVEVEGLLTHGGAIYESAIIAQLNDALNDDDHPQLISISAGTHTRGGWPLLSFALLAAAHRLAERDDILVVAAAGNDASDQPFWPAAFSWAVGVGSVDPDGTVSDFSNVGEDWVKVYARGRDLVNAFPRGTYICHEPPNAGQVRHFDGLARWSGTSFSTPVVTGLIAARMRATGEDARTAWTKVLGDGTSATDPRGGAITIVGPLT</sequence>
<evidence type="ECO:0000259" key="7">
    <source>
        <dbReference type="Pfam" id="PF00082"/>
    </source>
</evidence>
<dbReference type="InterPro" id="IPR000209">
    <property type="entry name" value="Peptidase_S8/S53_dom"/>
</dbReference>
<dbReference type="Proteomes" id="UP001597229">
    <property type="component" value="Unassembled WGS sequence"/>
</dbReference>
<dbReference type="RefSeq" id="WP_367921243.1">
    <property type="nucleotide sequence ID" value="NZ_BAABAC010000041.1"/>
</dbReference>
<dbReference type="Pfam" id="PF00082">
    <property type="entry name" value="Peptidase_S8"/>
    <property type="match status" value="1"/>
</dbReference>
<dbReference type="EMBL" id="JBHTLX010000002">
    <property type="protein sequence ID" value="MFD1246214.1"/>
    <property type="molecule type" value="Genomic_DNA"/>
</dbReference>
<organism evidence="8 9">
    <name type="scientific">Nocardioides ginsengisoli</name>
    <dbReference type="NCBI Taxonomy" id="363868"/>
    <lineage>
        <taxon>Bacteria</taxon>
        <taxon>Bacillati</taxon>
        <taxon>Actinomycetota</taxon>
        <taxon>Actinomycetes</taxon>
        <taxon>Propionibacteriales</taxon>
        <taxon>Nocardioidaceae</taxon>
        <taxon>Nocardioides</taxon>
    </lineage>
</organism>
<evidence type="ECO:0000313" key="9">
    <source>
        <dbReference type="Proteomes" id="UP001597229"/>
    </source>
</evidence>
<comment type="similarity">
    <text evidence="1 5">Belongs to the peptidase S8 family.</text>
</comment>
<dbReference type="SUPFAM" id="SSF52743">
    <property type="entry name" value="Subtilisin-like"/>
    <property type="match status" value="1"/>
</dbReference>
<dbReference type="InterPro" id="IPR036852">
    <property type="entry name" value="Peptidase_S8/S53_dom_sf"/>
</dbReference>
<gene>
    <name evidence="8" type="ORF">ACFQ3F_00295</name>
</gene>
<dbReference type="InterPro" id="IPR050131">
    <property type="entry name" value="Peptidase_S8_subtilisin-like"/>
</dbReference>
<dbReference type="PANTHER" id="PTHR43806">
    <property type="entry name" value="PEPTIDASE S8"/>
    <property type="match status" value="1"/>
</dbReference>
<feature type="region of interest" description="Disordered" evidence="6">
    <location>
        <begin position="183"/>
        <end position="207"/>
    </location>
</feature>
<dbReference type="InterPro" id="IPR023828">
    <property type="entry name" value="Peptidase_S8_Ser-AS"/>
</dbReference>
<keyword evidence="2 5" id="KW-0645">Protease</keyword>
<proteinExistence type="inferred from homology"/>
<feature type="active site" description="Charge relay system" evidence="5">
    <location>
        <position position="429"/>
    </location>
</feature>
<dbReference type="PANTHER" id="PTHR43806:SF11">
    <property type="entry name" value="CEREVISIN-RELATED"/>
    <property type="match status" value="1"/>
</dbReference>
<dbReference type="PROSITE" id="PS00138">
    <property type="entry name" value="SUBTILASE_SER"/>
    <property type="match status" value="1"/>
</dbReference>
<dbReference type="Gene3D" id="3.40.50.200">
    <property type="entry name" value="Peptidase S8/S53 domain"/>
    <property type="match status" value="1"/>
</dbReference>
<evidence type="ECO:0000256" key="6">
    <source>
        <dbReference type="SAM" id="MobiDB-lite"/>
    </source>
</evidence>
<comment type="caution">
    <text evidence="8">The sequence shown here is derived from an EMBL/GenBank/DDBJ whole genome shotgun (WGS) entry which is preliminary data.</text>
</comment>
<dbReference type="GO" id="GO:0016787">
    <property type="term" value="F:hydrolase activity"/>
    <property type="evidence" value="ECO:0007669"/>
    <property type="project" value="UniProtKB-KW"/>
</dbReference>
<name>A0ABW3VU85_9ACTN</name>
<dbReference type="PRINTS" id="PR00723">
    <property type="entry name" value="SUBTILISIN"/>
</dbReference>
<evidence type="ECO:0000256" key="1">
    <source>
        <dbReference type="ARBA" id="ARBA00011073"/>
    </source>
</evidence>
<evidence type="ECO:0000256" key="5">
    <source>
        <dbReference type="PROSITE-ProRule" id="PRU01240"/>
    </source>
</evidence>
<keyword evidence="3 5" id="KW-0378">Hydrolase</keyword>
<feature type="active site" description="Charge relay system" evidence="5">
    <location>
        <position position="258"/>
    </location>
</feature>
<accession>A0ABW3VU85</accession>
<feature type="active site" description="Charge relay system" evidence="5">
    <location>
        <position position="216"/>
    </location>
</feature>